<sequence>MKQIKSPMTSPRNFAGLALAMAALLSVAATPLAAATDDDSFFTHLHTEKAMANVTVSPGRAGPVEIAIQLETTDETPLAARAVSVTLVDTQSGRKLAPVEASRDGEDSWHVKVAQLTPGRWMLGLGISISEANHVSVESPILIK</sequence>
<dbReference type="EMBL" id="JACBFH010000001">
    <property type="protein sequence ID" value="NYY95469.1"/>
    <property type="molecule type" value="Genomic_DNA"/>
</dbReference>
<proteinExistence type="predicted"/>
<evidence type="ECO:0000313" key="3">
    <source>
        <dbReference type="EMBL" id="UGX97727.1"/>
    </source>
</evidence>
<reference evidence="3 4" key="1">
    <citation type="journal article" date="2017" name="Syst. Appl. Microbiol.">
        <title>Soybeans inoculated with root zone soils of Canadian native legumes harbour diverse and novel Bradyrhizobium spp. that possess agricultural potential.</title>
        <authorList>
            <person name="Bromfield E.S.P."/>
            <person name="Cloutier S."/>
            <person name="Tambong J.T."/>
            <person name="Tran Thi T.V."/>
        </authorList>
    </citation>
    <scope>NUCLEOTIDE SEQUENCE [LARGE SCALE GENOMIC DNA]</scope>
    <source>
        <strain evidence="3 4">323S2</strain>
    </source>
</reference>
<accession>A0A7Z0QJ61</accession>
<dbReference type="EMBL" id="CP088280">
    <property type="protein sequence ID" value="UGX97727.1"/>
    <property type="molecule type" value="Genomic_DNA"/>
</dbReference>
<dbReference type="Proteomes" id="UP000564836">
    <property type="component" value="Chromosome"/>
</dbReference>
<dbReference type="AlphaFoldDB" id="A0A7Z0QJ61"/>
<keyword evidence="1" id="KW-0732">Signal</keyword>
<protein>
    <submittedName>
        <fullName evidence="2">Uncharacterized protein</fullName>
    </submittedName>
</protein>
<evidence type="ECO:0000313" key="2">
    <source>
        <dbReference type="EMBL" id="NYY95469.1"/>
    </source>
</evidence>
<evidence type="ECO:0000256" key="1">
    <source>
        <dbReference type="SAM" id="SignalP"/>
    </source>
</evidence>
<evidence type="ECO:0000313" key="4">
    <source>
        <dbReference type="Proteomes" id="UP000564836"/>
    </source>
</evidence>
<reference evidence="2" key="2">
    <citation type="submission" date="2020-06" db="EMBL/GenBank/DDBJ databases">
        <title>Whole Genome Sequence of Bradyrhizobium sp. Strain 323S2.</title>
        <authorList>
            <person name="Bromfield E.S.P."/>
        </authorList>
    </citation>
    <scope>NUCLEOTIDE SEQUENCE [LARGE SCALE GENOMIC DNA]</scope>
    <source>
        <strain evidence="2">323S2</strain>
    </source>
</reference>
<feature type="chain" id="PRO_5030905982" evidence="1">
    <location>
        <begin position="35"/>
        <end position="144"/>
    </location>
</feature>
<reference evidence="3 4" key="3">
    <citation type="journal article" date="2022" name="Int. J. Syst. Evol. Microbiol.">
        <title>Strains of Bradyrhizobium barranii sp. nov. associated with legumes native to Canada are symbionts of soybeans and belong to different subspecies (subsp. barranii subsp. nov. and subsp. apii subsp. nov.) and symbiovars (sv. glycinearum and sv. septentrionale).</title>
        <authorList>
            <person name="Bromfield E.S.P."/>
            <person name="Cloutier S."/>
            <person name="Wasai-Hara S."/>
            <person name="Minamisawa K."/>
        </authorList>
    </citation>
    <scope>NUCLEOTIDE SEQUENCE [LARGE SCALE GENOMIC DNA]</scope>
    <source>
        <strain evidence="3 4">323S2</strain>
    </source>
</reference>
<name>A0A7Z0QJ61_9BRAD</name>
<dbReference type="RefSeq" id="WP_063983007.1">
    <property type="nucleotide sequence ID" value="NZ_CP088280.1"/>
</dbReference>
<feature type="signal peptide" evidence="1">
    <location>
        <begin position="1"/>
        <end position="34"/>
    </location>
</feature>
<organism evidence="2">
    <name type="scientific">Bradyrhizobium barranii subsp. barranii</name>
    <dbReference type="NCBI Taxonomy" id="2823807"/>
    <lineage>
        <taxon>Bacteria</taxon>
        <taxon>Pseudomonadati</taxon>
        <taxon>Pseudomonadota</taxon>
        <taxon>Alphaproteobacteria</taxon>
        <taxon>Hyphomicrobiales</taxon>
        <taxon>Nitrobacteraceae</taxon>
        <taxon>Bradyrhizobium</taxon>
        <taxon>Bradyrhizobium barranii</taxon>
    </lineage>
</organism>
<gene>
    <name evidence="3" type="ORF">G6321_00022350</name>
    <name evidence="2" type="ORF">G6321_45840</name>
</gene>